<evidence type="ECO:0000313" key="3">
    <source>
        <dbReference type="Proteomes" id="UP000000546"/>
    </source>
</evidence>
<evidence type="ECO:0000313" key="2">
    <source>
        <dbReference type="EMBL" id="AAZ19828.1"/>
    </source>
</evidence>
<dbReference type="eggNOG" id="COG5373">
    <property type="taxonomic scope" value="Bacteria"/>
</dbReference>
<keyword evidence="1" id="KW-0472">Membrane</keyword>
<dbReference type="KEGG" id="par:Psyc_1981"/>
<keyword evidence="3" id="KW-1185">Reference proteome</keyword>
<reference evidence="2 3" key="1">
    <citation type="journal article" date="2010" name="Appl. Environ. Microbiol.">
        <title>The genome sequence of Psychrobacter arcticus 273-4, a psychroactive Siberian permafrost bacterium, reveals mechanisms for adaptation to low-temperature growth.</title>
        <authorList>
            <person name="Ayala-del-Rio H.L."/>
            <person name="Chain P.S."/>
            <person name="Grzymski J.J."/>
            <person name="Ponder M.A."/>
            <person name="Ivanova N."/>
            <person name="Bergholz P.W."/>
            <person name="Di Bartolo G."/>
            <person name="Hauser L."/>
            <person name="Land M."/>
            <person name="Bakermans C."/>
            <person name="Rodrigues D."/>
            <person name="Klappenbach J."/>
            <person name="Zarka D."/>
            <person name="Larimer F."/>
            <person name="Richardson P."/>
            <person name="Murray A."/>
            <person name="Thomashow M."/>
            <person name="Tiedje J.M."/>
        </authorList>
    </citation>
    <scope>NUCLEOTIDE SEQUENCE [LARGE SCALE GENOMIC DNA]</scope>
    <source>
        <strain evidence="3">DSM 17307 / VKM B-2377 / 273-4</strain>
    </source>
</reference>
<sequence>MHQHEFCPLHQIRQYYWGLTETLTATIDNQRWALVLLVALHVLLYLFVVIHYAQQIIAYNDTISYNDNDTTTVTAIVDSL</sequence>
<gene>
    <name evidence="2" type="ordered locus">Psyc_1981</name>
</gene>
<accession>Q4FQ80</accession>
<name>Q4FQ80_PSYA2</name>
<dbReference type="Proteomes" id="UP000000546">
    <property type="component" value="Chromosome"/>
</dbReference>
<proteinExistence type="predicted"/>
<dbReference type="RefSeq" id="WP_011281237.1">
    <property type="nucleotide sequence ID" value="NC_007204.1"/>
</dbReference>
<keyword evidence="1" id="KW-1133">Transmembrane helix</keyword>
<keyword evidence="1" id="KW-0812">Transmembrane</keyword>
<dbReference type="EMBL" id="CP000082">
    <property type="protein sequence ID" value="AAZ19828.1"/>
    <property type="molecule type" value="Genomic_DNA"/>
</dbReference>
<dbReference type="AlphaFoldDB" id="Q4FQ80"/>
<evidence type="ECO:0000256" key="1">
    <source>
        <dbReference type="SAM" id="Phobius"/>
    </source>
</evidence>
<protein>
    <submittedName>
        <fullName evidence="2">Uncharacterized protein</fullName>
    </submittedName>
</protein>
<organism evidence="2 3">
    <name type="scientific">Psychrobacter arcticus (strain DSM 17307 / VKM B-2377 / 273-4)</name>
    <dbReference type="NCBI Taxonomy" id="259536"/>
    <lineage>
        <taxon>Bacteria</taxon>
        <taxon>Pseudomonadati</taxon>
        <taxon>Pseudomonadota</taxon>
        <taxon>Gammaproteobacteria</taxon>
        <taxon>Moraxellales</taxon>
        <taxon>Moraxellaceae</taxon>
        <taxon>Psychrobacter</taxon>
    </lineage>
</organism>
<dbReference type="HOGENOM" id="CLU_2587167_0_0_6"/>
<feature type="transmembrane region" description="Helical" evidence="1">
    <location>
        <begin position="32"/>
        <end position="53"/>
    </location>
</feature>